<evidence type="ECO:0000313" key="3">
    <source>
        <dbReference type="EMBL" id="TDQ41342.1"/>
    </source>
</evidence>
<dbReference type="RefSeq" id="WP_133598278.1">
    <property type="nucleotide sequence ID" value="NZ_SNYL01000012.1"/>
</dbReference>
<evidence type="ECO:0000259" key="2">
    <source>
        <dbReference type="Pfam" id="PF06580"/>
    </source>
</evidence>
<feature type="transmembrane region" description="Helical" evidence="1">
    <location>
        <begin position="16"/>
        <end position="34"/>
    </location>
</feature>
<dbReference type="InterPro" id="IPR050640">
    <property type="entry name" value="Bact_2-comp_sensor_kinase"/>
</dbReference>
<keyword evidence="1" id="KW-0472">Membrane</keyword>
<organism evidence="3 4">
    <name type="scientific">Tepidicella xavieri</name>
    <dbReference type="NCBI Taxonomy" id="360241"/>
    <lineage>
        <taxon>Bacteria</taxon>
        <taxon>Pseudomonadati</taxon>
        <taxon>Pseudomonadota</taxon>
        <taxon>Betaproteobacteria</taxon>
        <taxon>Burkholderiales</taxon>
        <taxon>Tepidicella</taxon>
    </lineage>
</organism>
<comment type="caution">
    <text evidence="3">The sequence shown here is derived from an EMBL/GenBank/DDBJ whole genome shotgun (WGS) entry which is preliminary data.</text>
</comment>
<dbReference type="PANTHER" id="PTHR34220">
    <property type="entry name" value="SENSOR HISTIDINE KINASE YPDA"/>
    <property type="match status" value="1"/>
</dbReference>
<dbReference type="EMBL" id="SNYL01000012">
    <property type="protein sequence ID" value="TDQ41342.1"/>
    <property type="molecule type" value="Genomic_DNA"/>
</dbReference>
<reference evidence="3 4" key="1">
    <citation type="submission" date="2019-03" db="EMBL/GenBank/DDBJ databases">
        <title>Genomic Encyclopedia of Type Strains, Phase IV (KMG-IV): sequencing the most valuable type-strain genomes for metagenomic binning, comparative biology and taxonomic classification.</title>
        <authorList>
            <person name="Goeker M."/>
        </authorList>
    </citation>
    <scope>NUCLEOTIDE SEQUENCE [LARGE SCALE GENOMIC DNA]</scope>
    <source>
        <strain evidence="3 4">DSM 19605</strain>
    </source>
</reference>
<protein>
    <submittedName>
        <fullName evidence="3">Two-component system sensor histidine kinase AlgZ</fullName>
    </submittedName>
</protein>
<dbReference type="Pfam" id="PF06580">
    <property type="entry name" value="His_kinase"/>
    <property type="match status" value="1"/>
</dbReference>
<dbReference type="PANTHER" id="PTHR34220:SF7">
    <property type="entry name" value="SENSOR HISTIDINE KINASE YPDA"/>
    <property type="match status" value="1"/>
</dbReference>
<sequence length="333" mass="36969">MPSPQTVLPDFRNLGVLLRVLLLAEGLRLLVWWIQAPGGSVGWSGYLEQALLYEPALLSTVLLLFVLQPWLARVSYGRGVVAVLALAALSAVAWQGVLAWSLGERLGPAAWHSATVAAIVAAAVLFYFNWRHHRLSPALAEARVTALQSRIRPHFLFNSLNSAMALLRTQPRQAEAVLQDLADLYRALLSDARALVPLAQELQLAKAYVDIEAVRLGSRLRMHWLIAHAPQDALVPPLLLQPLLENAVRYGVEPAADGADVTLEIYAEDDRLVIFVRNDLPPEHSPPVPNGNHMALSNIRERLELHFDAEAQLKRHTTEREHVVTVRLPRRKA</sequence>
<keyword evidence="3" id="KW-0808">Transferase</keyword>
<keyword evidence="3" id="KW-0418">Kinase</keyword>
<feature type="transmembrane region" description="Helical" evidence="1">
    <location>
        <begin position="109"/>
        <end position="128"/>
    </location>
</feature>
<dbReference type="AlphaFoldDB" id="A0A4R6U6R3"/>
<feature type="transmembrane region" description="Helical" evidence="1">
    <location>
        <begin position="46"/>
        <end position="67"/>
    </location>
</feature>
<name>A0A4R6U6R3_9BURK</name>
<feature type="transmembrane region" description="Helical" evidence="1">
    <location>
        <begin position="79"/>
        <end position="103"/>
    </location>
</feature>
<gene>
    <name evidence="3" type="ORF">DFR43_11219</name>
</gene>
<dbReference type="InterPro" id="IPR010559">
    <property type="entry name" value="Sig_transdc_His_kin_internal"/>
</dbReference>
<keyword evidence="1" id="KW-1133">Transmembrane helix</keyword>
<dbReference type="OrthoDB" id="2514702at2"/>
<dbReference type="Gene3D" id="3.30.565.10">
    <property type="entry name" value="Histidine kinase-like ATPase, C-terminal domain"/>
    <property type="match status" value="1"/>
</dbReference>
<accession>A0A4R6U6R3</accession>
<evidence type="ECO:0000256" key="1">
    <source>
        <dbReference type="SAM" id="Phobius"/>
    </source>
</evidence>
<dbReference type="GO" id="GO:0000155">
    <property type="term" value="F:phosphorelay sensor kinase activity"/>
    <property type="evidence" value="ECO:0007669"/>
    <property type="project" value="InterPro"/>
</dbReference>
<proteinExistence type="predicted"/>
<keyword evidence="1" id="KW-0812">Transmembrane</keyword>
<keyword evidence="4" id="KW-1185">Reference proteome</keyword>
<feature type="domain" description="Signal transduction histidine kinase internal region" evidence="2">
    <location>
        <begin position="142"/>
        <end position="220"/>
    </location>
</feature>
<dbReference type="Proteomes" id="UP000295510">
    <property type="component" value="Unassembled WGS sequence"/>
</dbReference>
<dbReference type="GO" id="GO:0016020">
    <property type="term" value="C:membrane"/>
    <property type="evidence" value="ECO:0007669"/>
    <property type="project" value="InterPro"/>
</dbReference>
<evidence type="ECO:0000313" key="4">
    <source>
        <dbReference type="Proteomes" id="UP000295510"/>
    </source>
</evidence>
<dbReference type="InterPro" id="IPR036890">
    <property type="entry name" value="HATPase_C_sf"/>
</dbReference>
<dbReference type="SUPFAM" id="SSF55874">
    <property type="entry name" value="ATPase domain of HSP90 chaperone/DNA topoisomerase II/histidine kinase"/>
    <property type="match status" value="1"/>
</dbReference>